<reference evidence="9" key="1">
    <citation type="submission" date="2024-04" db="UniProtKB">
        <authorList>
            <consortium name="EnsemblMetazoa"/>
        </authorList>
    </citation>
    <scope>IDENTIFICATION</scope>
    <source>
        <strain evidence="9">EBRO</strain>
    </source>
</reference>
<keyword evidence="4 5" id="KW-0440">LIM domain</keyword>
<dbReference type="EnsemblMetazoa" id="ENSAATROPT007039">
    <property type="protein sequence ID" value="ENSAATROPP006323"/>
    <property type="gene ID" value="ENSAATROPG005735"/>
</dbReference>
<keyword evidence="3 5" id="KW-0862">Zinc</keyword>
<evidence type="ECO:0008006" key="11">
    <source>
        <dbReference type="Google" id="ProtNLM"/>
    </source>
</evidence>
<dbReference type="PROSITE" id="PS00478">
    <property type="entry name" value="LIM_DOMAIN_1"/>
    <property type="match status" value="1"/>
</dbReference>
<dbReference type="AlphaFoldDB" id="A0AAG5D6R1"/>
<dbReference type="PROSITE" id="PS51303">
    <property type="entry name" value="PET"/>
    <property type="match status" value="1"/>
</dbReference>
<evidence type="ECO:0000259" key="8">
    <source>
        <dbReference type="PROSITE" id="PS51303"/>
    </source>
</evidence>
<dbReference type="SMART" id="SM00132">
    <property type="entry name" value="LIM"/>
    <property type="match status" value="1"/>
</dbReference>
<protein>
    <recommendedName>
        <fullName evidence="11">LIM zinc-binding domain-containing protein</fullName>
    </recommendedName>
</protein>
<dbReference type="SUPFAM" id="SSF57716">
    <property type="entry name" value="Glucocorticoid receptor-like (DNA-binding domain)"/>
    <property type="match status" value="1"/>
</dbReference>
<feature type="domain" description="LIM zinc-binding" evidence="7">
    <location>
        <begin position="249"/>
        <end position="314"/>
    </location>
</feature>
<proteinExistence type="predicted"/>
<sequence length="341" mass="38292">MRLPSEPKPADFVRGSGLFRSLRSRLADAVGGQPAAPEAPQVDANGDVAGADRQPRHSGTVEVQPVLIRKTPKFPSRERHLAIRRKHRVPPPELQNLQSPPASPVSVTSARRLSKKTCQECKCPRETHAVYHEQLTTVRDRLGFKHDTNTSRVDPRQMGYTWVPPGILTSAKIQRYFDVIPPEKVPKIGTQGERFRDKQLVYQLPKQDLALDYCKHVEEQHRGSYEDFVAARNEIALDIGYVKDTPQATKCAGCSDTLNQGEMAVTAPKFREQTLWHPRCFKCTTCDELLVDLTYCVHDDQIYCERHYAEMLKPRCSACDEVSAACSVQSSANGTPSSIYH</sequence>
<feature type="domain" description="PET" evidence="8">
    <location>
        <begin position="141"/>
        <end position="250"/>
    </location>
</feature>
<keyword evidence="10" id="KW-1185">Reference proteome</keyword>
<evidence type="ECO:0000313" key="10">
    <source>
        <dbReference type="Proteomes" id="UP000075880"/>
    </source>
</evidence>
<keyword evidence="1 5" id="KW-0479">Metal-binding</keyword>
<dbReference type="Pfam" id="PF06297">
    <property type="entry name" value="PET"/>
    <property type="match status" value="1"/>
</dbReference>
<dbReference type="InterPro" id="IPR047120">
    <property type="entry name" value="Pk/Esn/Tes"/>
</dbReference>
<dbReference type="GO" id="GO:0008270">
    <property type="term" value="F:zinc ion binding"/>
    <property type="evidence" value="ECO:0007669"/>
    <property type="project" value="InterPro"/>
</dbReference>
<name>A0AAG5D6R1_ANOAO</name>
<dbReference type="FunFam" id="2.10.110.10:FF:000093">
    <property type="entry name" value="prickle-like protein 4 isoform X3"/>
    <property type="match status" value="1"/>
</dbReference>
<dbReference type="CDD" id="cd09830">
    <property type="entry name" value="PET_LIMPETin_LIM-9"/>
    <property type="match status" value="1"/>
</dbReference>
<evidence type="ECO:0000256" key="3">
    <source>
        <dbReference type="ARBA" id="ARBA00022833"/>
    </source>
</evidence>
<dbReference type="InterPro" id="IPR001781">
    <property type="entry name" value="Znf_LIM"/>
</dbReference>
<keyword evidence="2" id="KW-0677">Repeat</keyword>
<feature type="region of interest" description="Disordered" evidence="6">
    <location>
        <begin position="27"/>
        <end position="60"/>
    </location>
</feature>
<evidence type="ECO:0000259" key="7">
    <source>
        <dbReference type="PROSITE" id="PS50023"/>
    </source>
</evidence>
<dbReference type="PANTHER" id="PTHR24211:SF37">
    <property type="entry name" value="PROTEIN ESPINAS-LIKE PROTEIN"/>
    <property type="match status" value="1"/>
</dbReference>
<dbReference type="CDD" id="cd09414">
    <property type="entry name" value="LIM1_LIMPETin"/>
    <property type="match status" value="1"/>
</dbReference>
<dbReference type="PANTHER" id="PTHR24211">
    <property type="entry name" value="LIM DOMAIN-CONTAINING PROTEIN"/>
    <property type="match status" value="1"/>
</dbReference>
<organism evidence="9 10">
    <name type="scientific">Anopheles atroparvus</name>
    <name type="common">European mosquito</name>
    <dbReference type="NCBI Taxonomy" id="41427"/>
    <lineage>
        <taxon>Eukaryota</taxon>
        <taxon>Metazoa</taxon>
        <taxon>Ecdysozoa</taxon>
        <taxon>Arthropoda</taxon>
        <taxon>Hexapoda</taxon>
        <taxon>Insecta</taxon>
        <taxon>Pterygota</taxon>
        <taxon>Neoptera</taxon>
        <taxon>Endopterygota</taxon>
        <taxon>Diptera</taxon>
        <taxon>Nematocera</taxon>
        <taxon>Culicoidea</taxon>
        <taxon>Culicidae</taxon>
        <taxon>Anophelinae</taxon>
        <taxon>Anopheles</taxon>
    </lineage>
</organism>
<evidence type="ECO:0000256" key="6">
    <source>
        <dbReference type="SAM" id="MobiDB-lite"/>
    </source>
</evidence>
<evidence type="ECO:0000313" key="9">
    <source>
        <dbReference type="EnsemblMetazoa" id="ENSAATROPP006323"/>
    </source>
</evidence>
<evidence type="ECO:0000256" key="4">
    <source>
        <dbReference type="ARBA" id="ARBA00023038"/>
    </source>
</evidence>
<feature type="region of interest" description="Disordered" evidence="6">
    <location>
        <begin position="84"/>
        <end position="107"/>
    </location>
</feature>
<dbReference type="Proteomes" id="UP000075880">
    <property type="component" value="Unassembled WGS sequence"/>
</dbReference>
<evidence type="ECO:0000256" key="5">
    <source>
        <dbReference type="PROSITE-ProRule" id="PRU00125"/>
    </source>
</evidence>
<evidence type="ECO:0000256" key="2">
    <source>
        <dbReference type="ARBA" id="ARBA00022737"/>
    </source>
</evidence>
<evidence type="ECO:0000256" key="1">
    <source>
        <dbReference type="ARBA" id="ARBA00022723"/>
    </source>
</evidence>
<dbReference type="InterPro" id="IPR010442">
    <property type="entry name" value="PET_domain"/>
</dbReference>
<dbReference type="Pfam" id="PF00412">
    <property type="entry name" value="LIM"/>
    <property type="match status" value="1"/>
</dbReference>
<dbReference type="Gene3D" id="2.10.110.10">
    <property type="entry name" value="Cysteine Rich Protein"/>
    <property type="match status" value="1"/>
</dbReference>
<accession>A0AAG5D6R1</accession>
<dbReference type="PROSITE" id="PS50023">
    <property type="entry name" value="LIM_DOMAIN_2"/>
    <property type="match status" value="1"/>
</dbReference>